<evidence type="ECO:0000313" key="6">
    <source>
        <dbReference type="EMBL" id="UWX63659.1"/>
    </source>
</evidence>
<dbReference type="InterPro" id="IPR042216">
    <property type="entry name" value="MitoNEET_CISD"/>
</dbReference>
<keyword evidence="1" id="KW-0001">2Fe-2S</keyword>
<name>A0ABY5YEZ0_9DEIO</name>
<dbReference type="Pfam" id="PF09360">
    <property type="entry name" value="zf-CDGSH"/>
    <property type="match status" value="1"/>
</dbReference>
<evidence type="ECO:0000259" key="5">
    <source>
        <dbReference type="SMART" id="SM00704"/>
    </source>
</evidence>
<sequence>MSQPELPPPPTPAPDWGRAYTAPDLTVYYDKARCIHFAACIRGLPQVFDTAARPWIQADAAPAEQVAEVVRRCPTGALHYALKNGPAKSALAEPTGPTSIEVRANGPLFVRGDLMIAGAQGSVRDTRAALCRCGASHNKPYCDGSHRQSGFEAAGGERINTG</sequence>
<keyword evidence="2" id="KW-0479">Metal-binding</keyword>
<organism evidence="6 7">
    <name type="scientific">Deinococcus rubellus</name>
    <dbReference type="NCBI Taxonomy" id="1889240"/>
    <lineage>
        <taxon>Bacteria</taxon>
        <taxon>Thermotogati</taxon>
        <taxon>Deinococcota</taxon>
        <taxon>Deinococci</taxon>
        <taxon>Deinococcales</taxon>
        <taxon>Deinococcaceae</taxon>
        <taxon>Deinococcus</taxon>
    </lineage>
</organism>
<dbReference type="RefSeq" id="WP_260559942.1">
    <property type="nucleotide sequence ID" value="NZ_BAABEC010000074.1"/>
</dbReference>
<dbReference type="Proteomes" id="UP001060261">
    <property type="component" value="Chromosome"/>
</dbReference>
<evidence type="ECO:0000256" key="4">
    <source>
        <dbReference type="ARBA" id="ARBA00023014"/>
    </source>
</evidence>
<dbReference type="EMBL" id="CP104213">
    <property type="protein sequence ID" value="UWX63659.1"/>
    <property type="molecule type" value="Genomic_DNA"/>
</dbReference>
<dbReference type="SMART" id="SM00704">
    <property type="entry name" value="ZnF_CDGSH"/>
    <property type="match status" value="1"/>
</dbReference>
<accession>A0ABY5YEZ0</accession>
<dbReference type="InterPro" id="IPR018967">
    <property type="entry name" value="FeS-contain_CDGSH-typ"/>
</dbReference>
<dbReference type="SUPFAM" id="SSF54862">
    <property type="entry name" value="4Fe-4S ferredoxins"/>
    <property type="match status" value="1"/>
</dbReference>
<keyword evidence="4" id="KW-0411">Iron-sulfur</keyword>
<gene>
    <name evidence="6" type="ORF">N0D28_13120</name>
</gene>
<dbReference type="Pfam" id="PF06902">
    <property type="entry name" value="Fer4_19"/>
    <property type="match status" value="1"/>
</dbReference>
<keyword evidence="3" id="KW-0408">Iron</keyword>
<reference evidence="6" key="1">
    <citation type="submission" date="2022-09" db="EMBL/GenBank/DDBJ databases">
        <title>genome sequence of Deinococcus rubellus.</title>
        <authorList>
            <person name="Srinivasan S."/>
        </authorList>
    </citation>
    <scope>NUCLEOTIDE SEQUENCE</scope>
    <source>
        <strain evidence="6">Ant6</strain>
    </source>
</reference>
<evidence type="ECO:0000256" key="3">
    <source>
        <dbReference type="ARBA" id="ARBA00023004"/>
    </source>
</evidence>
<keyword evidence="7" id="KW-1185">Reference proteome</keyword>
<dbReference type="InterPro" id="IPR010693">
    <property type="entry name" value="Divergent_4Fe-4S_mono-cluster"/>
</dbReference>
<evidence type="ECO:0000256" key="2">
    <source>
        <dbReference type="ARBA" id="ARBA00022723"/>
    </source>
</evidence>
<dbReference type="Gene3D" id="3.40.5.90">
    <property type="entry name" value="CDGSH iron-sulfur domain, mitoNEET-type"/>
    <property type="match status" value="1"/>
</dbReference>
<proteinExistence type="predicted"/>
<dbReference type="Gene3D" id="3.30.70.20">
    <property type="match status" value="1"/>
</dbReference>
<protein>
    <submittedName>
        <fullName evidence="6">(4Fe-4S)-binding protein</fullName>
    </submittedName>
</protein>
<feature type="domain" description="Iron-binding zinc finger CDGSH type" evidence="5">
    <location>
        <begin position="117"/>
        <end position="152"/>
    </location>
</feature>
<evidence type="ECO:0000256" key="1">
    <source>
        <dbReference type="ARBA" id="ARBA00022714"/>
    </source>
</evidence>
<evidence type="ECO:0000313" key="7">
    <source>
        <dbReference type="Proteomes" id="UP001060261"/>
    </source>
</evidence>